<name>A0A8J7JDN7_9CYAN</name>
<gene>
    <name evidence="3" type="ORF">IQ249_21005</name>
</gene>
<dbReference type="GO" id="GO:0004175">
    <property type="term" value="F:endopeptidase activity"/>
    <property type="evidence" value="ECO:0007669"/>
    <property type="project" value="UniProtKB-ARBA"/>
</dbReference>
<dbReference type="PANTHER" id="PTHR43592:SF7">
    <property type="entry name" value="CAAX AMINO TERMINAL PROTEASE FAMILY PROTEIN"/>
    <property type="match status" value="1"/>
</dbReference>
<comment type="caution">
    <text evidence="3">The sequence shown here is derived from an EMBL/GenBank/DDBJ whole genome shotgun (WGS) entry which is preliminary data.</text>
</comment>
<feature type="transmembrane region" description="Helical" evidence="1">
    <location>
        <begin position="164"/>
        <end position="183"/>
    </location>
</feature>
<dbReference type="GO" id="GO:0080120">
    <property type="term" value="P:CAAX-box protein maturation"/>
    <property type="evidence" value="ECO:0007669"/>
    <property type="project" value="UniProtKB-ARBA"/>
</dbReference>
<evidence type="ECO:0000313" key="3">
    <source>
        <dbReference type="EMBL" id="MBE9118375.1"/>
    </source>
</evidence>
<feature type="domain" description="CAAX prenyl protease 2/Lysostaphin resistance protein A-like" evidence="2">
    <location>
        <begin position="111"/>
        <end position="198"/>
    </location>
</feature>
<reference evidence="3" key="1">
    <citation type="submission" date="2020-10" db="EMBL/GenBank/DDBJ databases">
        <authorList>
            <person name="Castelo-Branco R."/>
            <person name="Eusebio N."/>
            <person name="Adriana R."/>
            <person name="Vieira A."/>
            <person name="Brugerolle De Fraissinette N."/>
            <person name="Rezende De Castro R."/>
            <person name="Schneider M.P."/>
            <person name="Vasconcelos V."/>
            <person name="Leao P.N."/>
        </authorList>
    </citation>
    <scope>NUCLEOTIDE SEQUENCE</scope>
    <source>
        <strain evidence="3">LEGE 07157</strain>
    </source>
</reference>
<keyword evidence="3" id="KW-0645">Protease</keyword>
<dbReference type="Pfam" id="PF02517">
    <property type="entry name" value="Rce1-like"/>
    <property type="match status" value="1"/>
</dbReference>
<feature type="transmembrane region" description="Helical" evidence="1">
    <location>
        <begin position="34"/>
        <end position="55"/>
    </location>
</feature>
<evidence type="ECO:0000256" key="1">
    <source>
        <dbReference type="SAM" id="Phobius"/>
    </source>
</evidence>
<dbReference type="InterPro" id="IPR003675">
    <property type="entry name" value="Rce1/LyrA-like_dom"/>
</dbReference>
<evidence type="ECO:0000313" key="4">
    <source>
        <dbReference type="Proteomes" id="UP000654482"/>
    </source>
</evidence>
<keyword evidence="4" id="KW-1185">Reference proteome</keyword>
<keyword evidence="1" id="KW-0472">Membrane</keyword>
<dbReference type="EMBL" id="JADEWZ010000045">
    <property type="protein sequence ID" value="MBE9118375.1"/>
    <property type="molecule type" value="Genomic_DNA"/>
</dbReference>
<proteinExistence type="predicted"/>
<organism evidence="3 4">
    <name type="scientific">Lusitaniella coriacea LEGE 07157</name>
    <dbReference type="NCBI Taxonomy" id="945747"/>
    <lineage>
        <taxon>Bacteria</taxon>
        <taxon>Bacillati</taxon>
        <taxon>Cyanobacteriota</taxon>
        <taxon>Cyanophyceae</taxon>
        <taxon>Spirulinales</taxon>
        <taxon>Lusitaniellaceae</taxon>
        <taxon>Lusitaniella</taxon>
    </lineage>
</organism>
<keyword evidence="3" id="KW-0482">Metalloprotease</keyword>
<keyword evidence="1" id="KW-1133">Transmembrane helix</keyword>
<sequence>MPCAPTYPLCIAYLKKIVENPNPSDIEPLTRTQILVAMGVTAVILLAIAKLWQRIGEVALLPLQFDLRGVILGLGIALGITVASSIMYRLWGAYRRSADFYLDLVLKPLIFPDYIWLGLLPGLSEELLFRGVMLPAFGANTVAVVISSVLFGVLHFSGSQQWPYIIWATAIGLVLGFSAIYTGNLLVPIIAHIVTNFLSSCLWKWGQSTNLTES</sequence>
<feature type="transmembrane region" description="Helical" evidence="1">
    <location>
        <begin position="100"/>
        <end position="117"/>
    </location>
</feature>
<accession>A0A8J7JDN7</accession>
<dbReference type="PANTHER" id="PTHR43592">
    <property type="entry name" value="CAAX AMINO TERMINAL PROTEASE"/>
    <property type="match status" value="1"/>
</dbReference>
<feature type="transmembrane region" description="Helical" evidence="1">
    <location>
        <begin position="137"/>
        <end position="157"/>
    </location>
</feature>
<dbReference type="AlphaFoldDB" id="A0A8J7JDN7"/>
<dbReference type="GO" id="GO:0008237">
    <property type="term" value="F:metallopeptidase activity"/>
    <property type="evidence" value="ECO:0007669"/>
    <property type="project" value="UniProtKB-KW"/>
</dbReference>
<protein>
    <submittedName>
        <fullName evidence="3">CPBP family intramembrane metalloprotease</fullName>
    </submittedName>
</protein>
<keyword evidence="1" id="KW-0812">Transmembrane</keyword>
<dbReference type="Proteomes" id="UP000654482">
    <property type="component" value="Unassembled WGS sequence"/>
</dbReference>
<keyword evidence="3" id="KW-0378">Hydrolase</keyword>
<feature type="transmembrane region" description="Helical" evidence="1">
    <location>
        <begin position="67"/>
        <end position="88"/>
    </location>
</feature>
<evidence type="ECO:0000259" key="2">
    <source>
        <dbReference type="Pfam" id="PF02517"/>
    </source>
</evidence>